<keyword evidence="3" id="KW-1185">Reference proteome</keyword>
<dbReference type="Gene3D" id="2.60.40.3140">
    <property type="match status" value="1"/>
</dbReference>
<evidence type="ECO:0000313" key="2">
    <source>
        <dbReference type="EMBL" id="MVT41528.1"/>
    </source>
</evidence>
<proteinExistence type="predicted"/>
<dbReference type="Proteomes" id="UP000468388">
    <property type="component" value="Unassembled WGS sequence"/>
</dbReference>
<protein>
    <submittedName>
        <fullName evidence="2">DUF3857 domain-containing protein</fullName>
    </submittedName>
</protein>
<dbReference type="InterPro" id="IPR002931">
    <property type="entry name" value="Transglutaminase-like"/>
</dbReference>
<reference evidence="2 3" key="1">
    <citation type="submission" date="2019-12" db="EMBL/GenBank/DDBJ databases">
        <title>The draft genomic sequence of strain Chitinophaga oryziterrae JCM 16595.</title>
        <authorList>
            <person name="Zhang X."/>
        </authorList>
    </citation>
    <scope>NUCLEOTIDE SEQUENCE [LARGE SCALE GENOMIC DNA]</scope>
    <source>
        <strain evidence="2 3">JCM 16595</strain>
    </source>
</reference>
<name>A0A6N8JAL7_9BACT</name>
<dbReference type="Pfam" id="PF01841">
    <property type="entry name" value="Transglut_core"/>
    <property type="match status" value="1"/>
</dbReference>
<accession>A0A6N8JAL7</accession>
<evidence type="ECO:0000259" key="1">
    <source>
        <dbReference type="SMART" id="SM00460"/>
    </source>
</evidence>
<dbReference type="Gene3D" id="2.60.120.1130">
    <property type="match status" value="1"/>
</dbReference>
<dbReference type="Gene3D" id="3.10.620.30">
    <property type="match status" value="1"/>
</dbReference>
<gene>
    <name evidence="2" type="ORF">GO495_13120</name>
</gene>
<dbReference type="SUPFAM" id="SSF54001">
    <property type="entry name" value="Cysteine proteinases"/>
    <property type="match status" value="1"/>
</dbReference>
<dbReference type="RefSeq" id="WP_157300152.1">
    <property type="nucleotide sequence ID" value="NZ_BAAAZB010000025.1"/>
</dbReference>
<dbReference type="AlphaFoldDB" id="A0A6N8JAL7"/>
<comment type="caution">
    <text evidence="2">The sequence shown here is derived from an EMBL/GenBank/DDBJ whole genome shotgun (WGS) entry which is preliminary data.</text>
</comment>
<evidence type="ECO:0000313" key="3">
    <source>
        <dbReference type="Proteomes" id="UP000468388"/>
    </source>
</evidence>
<sequence>MNASSLHLSIRYSLCLFIMLACVDVPLLKAQQKEDDNIELYSSEETYEYQYNSKQKQVTVDQLIEKTFICNAFRSSIPFGETYNNQEEILDVNIEVDGKRARDIRPTYDYLNINSYFYTDARMCYFELPFVQKGSKSKVTIEKEIKDPRYLSTVFFTDNYPTRTKKITVIVPRWMQTDIHPYNFEGQNISVQKTFDSKKNADIYTYTASNMPAMKKTAMSPGPSWLWPHIMICSKTADYEGNKSAYFATTADLYKWYHSLTQQLHSDTVALDERAKKITEGITDKWEQLKAIFYWVEDNVRYIAFEDGIAGFKPDEAHEVMRKKYGDCKGMANLTKALLQRCGFDARLCWIGTNHIMYDYSIPSLSVDNHMICAVNYKGKWWFLDATEEYMQPGVYAERIQGRQVMIENGDSFLLEHIPSTKPEQNSRLFKEELYVDGNNMAGKILYKYEGESKTDILSSINGVKKDRLQTALENYITNSNMHYKISNMKTTSLEQRDGNLEVNFDLVYQDAVSSFGSEMYIDIDYNKEFNNAVIDTVKRKIDLRFDSKDNFITETDLLMPAGYKAGTLPENLHIVHPKFTIDITYAVKDNKICYRKKITILNTYLQKSDFLEWNKAIASLSKKYLEQITLVKL</sequence>
<organism evidence="2 3">
    <name type="scientific">Chitinophaga oryziterrae</name>
    <dbReference type="NCBI Taxonomy" id="1031224"/>
    <lineage>
        <taxon>Bacteria</taxon>
        <taxon>Pseudomonadati</taxon>
        <taxon>Bacteroidota</taxon>
        <taxon>Chitinophagia</taxon>
        <taxon>Chitinophagales</taxon>
        <taxon>Chitinophagaceae</taxon>
        <taxon>Chitinophaga</taxon>
    </lineage>
</organism>
<dbReference type="Pfam" id="PF12969">
    <property type="entry name" value="DUF3857"/>
    <property type="match status" value="1"/>
</dbReference>
<dbReference type="OrthoDB" id="8595007at2"/>
<dbReference type="InterPro" id="IPR024618">
    <property type="entry name" value="DUF3857"/>
</dbReference>
<feature type="domain" description="Transglutaminase-like" evidence="1">
    <location>
        <begin position="320"/>
        <end position="388"/>
    </location>
</feature>
<dbReference type="InterPro" id="IPR038765">
    <property type="entry name" value="Papain-like_cys_pep_sf"/>
</dbReference>
<dbReference type="EMBL" id="WRXO01000003">
    <property type="protein sequence ID" value="MVT41528.1"/>
    <property type="molecule type" value="Genomic_DNA"/>
</dbReference>
<dbReference type="SMART" id="SM00460">
    <property type="entry name" value="TGc"/>
    <property type="match status" value="1"/>
</dbReference>